<proteinExistence type="predicted"/>
<keyword evidence="2" id="KW-0812">Transmembrane</keyword>
<gene>
    <name evidence="3" type="ORF">MIZ01_2120</name>
</gene>
<dbReference type="EMBL" id="AP023423">
    <property type="protein sequence ID" value="BCK88317.1"/>
    <property type="molecule type" value="Genomic_DNA"/>
</dbReference>
<keyword evidence="2" id="KW-1133">Transmembrane helix</keyword>
<dbReference type="RefSeq" id="WP_237246845.1">
    <property type="nucleotide sequence ID" value="NZ_AP023423.1"/>
</dbReference>
<feature type="transmembrane region" description="Helical" evidence="2">
    <location>
        <begin position="12"/>
        <end position="35"/>
    </location>
</feature>
<keyword evidence="2" id="KW-0472">Membrane</keyword>
<feature type="region of interest" description="Disordered" evidence="1">
    <location>
        <begin position="42"/>
        <end position="71"/>
    </location>
</feature>
<name>A0AAN1XB81_9PROT</name>
<evidence type="ECO:0000313" key="3">
    <source>
        <dbReference type="EMBL" id="BCK88317.1"/>
    </source>
</evidence>
<dbReference type="Proteomes" id="UP001320326">
    <property type="component" value="Chromosome"/>
</dbReference>
<feature type="compositionally biased region" description="Low complexity" evidence="1">
    <location>
        <begin position="51"/>
        <end position="62"/>
    </location>
</feature>
<accession>A0AAN1XB81</accession>
<evidence type="ECO:0000313" key="4">
    <source>
        <dbReference type="Proteomes" id="UP001320326"/>
    </source>
</evidence>
<organism evidence="3 4">
    <name type="scientific">Sideroxyarcus emersonii</name>
    <dbReference type="NCBI Taxonomy" id="2764705"/>
    <lineage>
        <taxon>Bacteria</taxon>
        <taxon>Pseudomonadati</taxon>
        <taxon>Pseudomonadota</taxon>
        <taxon>Betaproteobacteria</taxon>
        <taxon>Nitrosomonadales</taxon>
        <taxon>Gallionellaceae</taxon>
        <taxon>Sideroxyarcus</taxon>
    </lineage>
</organism>
<sequence>MNSMLLPAMDGLLEAGLAVLAVFVPLGLAYLMIVLPQHSQEDRFAGDEAKPSSSSESPKTDAVNWIHEEKS</sequence>
<dbReference type="KEGG" id="seme:MIZ01_2120"/>
<evidence type="ECO:0000256" key="1">
    <source>
        <dbReference type="SAM" id="MobiDB-lite"/>
    </source>
</evidence>
<keyword evidence="4" id="KW-1185">Reference proteome</keyword>
<evidence type="ECO:0000256" key="2">
    <source>
        <dbReference type="SAM" id="Phobius"/>
    </source>
</evidence>
<protein>
    <submittedName>
        <fullName evidence="3">Uncharacterized protein</fullName>
    </submittedName>
</protein>
<dbReference type="AlphaFoldDB" id="A0AAN1XB81"/>
<reference evidence="3 4" key="1">
    <citation type="journal article" date="2022" name="Int. J. Syst. Evol. Microbiol.">
        <title>&lt;i&gt;Sideroxyarcus emersonii&lt;/i&gt; gen. nov. sp. nov., a neutrophilic, microaerobic iron- and thiosulfate-oxidizing bacterium isolated from iron-rich wetland sediment.</title>
        <authorList>
            <person name="Kato S."/>
            <person name="Itoh T."/>
            <person name="Iino T."/>
            <person name="Ohkuma M."/>
        </authorList>
    </citation>
    <scope>NUCLEOTIDE SEQUENCE [LARGE SCALE GENOMIC DNA]</scope>
    <source>
        <strain evidence="3 4">MIZ01</strain>
    </source>
</reference>